<dbReference type="Proteomes" id="UP000689967">
    <property type="component" value="Unassembled WGS sequence"/>
</dbReference>
<evidence type="ECO:0000313" key="2">
    <source>
        <dbReference type="Proteomes" id="UP000689967"/>
    </source>
</evidence>
<reference evidence="1 2" key="1">
    <citation type="submission" date="2021-01" db="EMBL/GenBank/DDBJ databases">
        <title>Roseomonas sp. nov, a bacterium isolated from an oil production mixture in Yumen Oilfield.</title>
        <authorList>
            <person name="Wu D."/>
        </authorList>
    </citation>
    <scope>NUCLEOTIDE SEQUENCE [LARGE SCALE GENOMIC DNA]</scope>
    <source>
        <strain evidence="1 2">ROY-5-3</strain>
    </source>
</reference>
<name>A0ABS6H5N4_9PROT</name>
<comment type="caution">
    <text evidence="1">The sequence shown here is derived from an EMBL/GenBank/DDBJ whole genome shotgun (WGS) entry which is preliminary data.</text>
</comment>
<gene>
    <name evidence="1" type="ORF">JJQ90_09785</name>
</gene>
<dbReference type="EMBL" id="JAERQM010000002">
    <property type="protein sequence ID" value="MBU8543995.1"/>
    <property type="molecule type" value="Genomic_DNA"/>
</dbReference>
<accession>A0ABS6H5N4</accession>
<keyword evidence="2" id="KW-1185">Reference proteome</keyword>
<evidence type="ECO:0000313" key="1">
    <source>
        <dbReference type="EMBL" id="MBU8543995.1"/>
    </source>
</evidence>
<evidence type="ECO:0008006" key="3">
    <source>
        <dbReference type="Google" id="ProtNLM"/>
    </source>
</evidence>
<proteinExistence type="predicted"/>
<protein>
    <recommendedName>
        <fullName evidence="3">PRC-barrel domain-containing protein</fullName>
    </recommendedName>
</protein>
<dbReference type="RefSeq" id="WP_216874774.1">
    <property type="nucleotide sequence ID" value="NZ_JAERQM010000002.1"/>
</dbReference>
<organism evidence="1 2">
    <name type="scientific">Falsiroseomonas oleicola</name>
    <dbReference type="NCBI Taxonomy" id="2801474"/>
    <lineage>
        <taxon>Bacteria</taxon>
        <taxon>Pseudomonadati</taxon>
        <taxon>Pseudomonadota</taxon>
        <taxon>Alphaproteobacteria</taxon>
        <taxon>Acetobacterales</taxon>
        <taxon>Roseomonadaceae</taxon>
        <taxon>Falsiroseomonas</taxon>
    </lineage>
</organism>
<sequence length="79" mass="8589">MNGFTVRDRITGFSGVVTGVVEYLTGCNQALVVPMMQPDGKLPESQWFDLQRLDVVPDVARIVLSNGATPGCDRAPPKR</sequence>